<name>A0ABU2L7S9_9ACTN</name>
<dbReference type="RefSeq" id="WP_311630211.1">
    <property type="nucleotide sequence ID" value="NZ_JAVREN010000010.1"/>
</dbReference>
<evidence type="ECO:0000313" key="2">
    <source>
        <dbReference type="Proteomes" id="UP001183388"/>
    </source>
</evidence>
<organism evidence="1 2">
    <name type="scientific">Streptomyces boetiae</name>
    <dbReference type="NCBI Taxonomy" id="3075541"/>
    <lineage>
        <taxon>Bacteria</taxon>
        <taxon>Bacillati</taxon>
        <taxon>Actinomycetota</taxon>
        <taxon>Actinomycetes</taxon>
        <taxon>Kitasatosporales</taxon>
        <taxon>Streptomycetaceae</taxon>
        <taxon>Streptomyces</taxon>
    </lineage>
</organism>
<accession>A0ABU2L7S9</accession>
<protein>
    <submittedName>
        <fullName evidence="1">Uncharacterized protein</fullName>
    </submittedName>
</protein>
<sequence>MKKQLLRLRARLVLLLARLTADDRGYSAEATILTGLLTGVAAGVGFVFGDDIVAAAENINFTNPPRP</sequence>
<proteinExistence type="predicted"/>
<dbReference type="EMBL" id="JAVREN010000010">
    <property type="protein sequence ID" value="MDT0307268.1"/>
    <property type="molecule type" value="Genomic_DNA"/>
</dbReference>
<gene>
    <name evidence="1" type="ORF">RM780_09865</name>
</gene>
<comment type="caution">
    <text evidence="1">The sequence shown here is derived from an EMBL/GenBank/DDBJ whole genome shotgun (WGS) entry which is preliminary data.</text>
</comment>
<keyword evidence="2" id="KW-1185">Reference proteome</keyword>
<evidence type="ECO:0000313" key="1">
    <source>
        <dbReference type="EMBL" id="MDT0307268.1"/>
    </source>
</evidence>
<dbReference type="Proteomes" id="UP001183388">
    <property type="component" value="Unassembled WGS sequence"/>
</dbReference>
<reference evidence="2" key="1">
    <citation type="submission" date="2023-07" db="EMBL/GenBank/DDBJ databases">
        <title>30 novel species of actinomycetes from the DSMZ collection.</title>
        <authorList>
            <person name="Nouioui I."/>
        </authorList>
    </citation>
    <scope>NUCLEOTIDE SEQUENCE [LARGE SCALE GENOMIC DNA]</scope>
    <source>
        <strain evidence="2">DSM 44917</strain>
    </source>
</reference>